<dbReference type="AlphaFoldDB" id="A0A250XEZ6"/>
<keyword evidence="4" id="KW-1185">Reference proteome</keyword>
<evidence type="ECO:0000259" key="2">
    <source>
        <dbReference type="Pfam" id="PF18599"/>
    </source>
</evidence>
<protein>
    <recommendedName>
        <fullName evidence="2">Limiting CO2-inducible protein B/C beta carbonyic anhydrase domain-containing protein</fullName>
    </recommendedName>
</protein>
<evidence type="ECO:0000256" key="1">
    <source>
        <dbReference type="SAM" id="MobiDB-lite"/>
    </source>
</evidence>
<organism evidence="3 4">
    <name type="scientific">Chlamydomonas eustigma</name>
    <dbReference type="NCBI Taxonomy" id="1157962"/>
    <lineage>
        <taxon>Eukaryota</taxon>
        <taxon>Viridiplantae</taxon>
        <taxon>Chlorophyta</taxon>
        <taxon>core chlorophytes</taxon>
        <taxon>Chlorophyceae</taxon>
        <taxon>CS clade</taxon>
        <taxon>Chlamydomonadales</taxon>
        <taxon>Chlamydomonadaceae</taxon>
        <taxon>Chlamydomonas</taxon>
    </lineage>
</organism>
<dbReference type="Proteomes" id="UP000232323">
    <property type="component" value="Unassembled WGS sequence"/>
</dbReference>
<dbReference type="PANTHER" id="PTHR38016">
    <property type="entry name" value="UNNAMED PRODUCT"/>
    <property type="match status" value="1"/>
</dbReference>
<evidence type="ECO:0000313" key="4">
    <source>
        <dbReference type="Proteomes" id="UP000232323"/>
    </source>
</evidence>
<dbReference type="EMBL" id="BEGY01000068">
    <property type="protein sequence ID" value="GAX81647.1"/>
    <property type="molecule type" value="Genomic_DNA"/>
</dbReference>
<proteinExistence type="predicted"/>
<dbReference type="InterPro" id="IPR040703">
    <property type="entry name" value="LCIB/C_CA"/>
</dbReference>
<feature type="domain" description="Limiting CO2-inducible protein B/C beta carbonyic anhydrase" evidence="2">
    <location>
        <begin position="27"/>
        <end position="260"/>
    </location>
</feature>
<feature type="region of interest" description="Disordered" evidence="1">
    <location>
        <begin position="391"/>
        <end position="420"/>
    </location>
</feature>
<feature type="compositionally biased region" description="Low complexity" evidence="1">
    <location>
        <begin position="394"/>
        <end position="420"/>
    </location>
</feature>
<evidence type="ECO:0000313" key="3">
    <source>
        <dbReference type="EMBL" id="GAX81647.1"/>
    </source>
</evidence>
<dbReference type="PANTHER" id="PTHR38016:SF1">
    <property type="entry name" value="LIMITING CO2-INDUCIBLE PROTEIN B_C BETA CARBONYIC ANHYDRASE DOMAIN-CONTAINING PROTEIN"/>
    <property type="match status" value="1"/>
</dbReference>
<comment type="caution">
    <text evidence="3">The sequence shown here is derived from an EMBL/GenBank/DDBJ whole genome shotgun (WGS) entry which is preliminary data.</text>
</comment>
<sequence length="420" mass="45456">MASTKASWDENNLNARHSQVAGYFPTALGVDDFIARVEVVLSGFGFNGDNSIAMTNLCRDEVTTILKDKIEAVFGGSFNTNGLGAVLTCGVTGMKAGLSHSPTISGRERYVFFSFPHIAIDSQGNIGTITRPGRDSKSCACGALQKCLNEFRAEGYDVNCKVPGEHDPLDPEYSILKQRLARRLRYERSDTSKLDLPSITALAERTITNDLEYLLEKVIDTNQADYAVVTGVQIHNWATALEQGGMPSLEFVAFSKCYVVVNGQKMHINLVKVPPLSPRQLLALASGNGPVDKNIAVSHSVGATLQEIPFSYLSSRLPGATAPAYHTVQANSGKALDLWPGWQNVMRSHPTQQERDINAPNVDDVDQEGKEAAEYTPVAYPSFQVPSTLLAQDPSKWSSAPEASAPAPNNSAAMAIPERK</sequence>
<accession>A0A250XEZ6</accession>
<dbReference type="OrthoDB" id="2014244at2759"/>
<gene>
    <name evidence="3" type="ORF">CEUSTIGMA_g9075.t1</name>
</gene>
<dbReference type="Pfam" id="PF18599">
    <property type="entry name" value="LCIB_C_CA"/>
    <property type="match status" value="1"/>
</dbReference>
<reference evidence="3 4" key="1">
    <citation type="submission" date="2017-08" db="EMBL/GenBank/DDBJ databases">
        <title>Acidophilic green algal genome provides insights into adaptation to an acidic environment.</title>
        <authorList>
            <person name="Hirooka S."/>
            <person name="Hirose Y."/>
            <person name="Kanesaki Y."/>
            <person name="Higuchi S."/>
            <person name="Fujiwara T."/>
            <person name="Onuma R."/>
            <person name="Era A."/>
            <person name="Ohbayashi R."/>
            <person name="Uzuka A."/>
            <person name="Nozaki H."/>
            <person name="Yoshikawa H."/>
            <person name="Miyagishima S.Y."/>
        </authorList>
    </citation>
    <scope>NUCLEOTIDE SEQUENCE [LARGE SCALE GENOMIC DNA]</scope>
    <source>
        <strain evidence="3 4">NIES-2499</strain>
    </source>
</reference>
<name>A0A250XEZ6_9CHLO</name>
<dbReference type="STRING" id="1157962.A0A250XEZ6"/>